<gene>
    <name evidence="2" type="ORF">AW06_000030</name>
</gene>
<accession>A0A080MBE2</accession>
<organism evidence="2 3">
    <name type="scientific">Candidatus Accumulibacter cognatus</name>
    <dbReference type="NCBI Taxonomy" id="2954383"/>
    <lineage>
        <taxon>Bacteria</taxon>
        <taxon>Pseudomonadati</taxon>
        <taxon>Pseudomonadota</taxon>
        <taxon>Betaproteobacteria</taxon>
        <taxon>Candidatus Accumulibacter</taxon>
    </lineage>
</organism>
<dbReference type="Proteomes" id="UP000021315">
    <property type="component" value="Unassembled WGS sequence"/>
</dbReference>
<dbReference type="AlphaFoldDB" id="A0A080MBE2"/>
<reference evidence="2" key="1">
    <citation type="submission" date="2014-02" db="EMBL/GenBank/DDBJ databases">
        <title>Expanding our view of genomic diversity in Candidatus Accumulibacter clades.</title>
        <authorList>
            <person name="Skennerton C.T."/>
            <person name="Barr J.J."/>
            <person name="Slater F.R."/>
            <person name="Bond P.L."/>
            <person name="Tyson G.W."/>
        </authorList>
    </citation>
    <scope>NUCLEOTIDE SEQUENCE [LARGE SCALE GENOMIC DNA]</scope>
</reference>
<dbReference type="EMBL" id="JDST02000001">
    <property type="protein sequence ID" value="KFB78622.1"/>
    <property type="molecule type" value="Genomic_DNA"/>
</dbReference>
<evidence type="ECO:0000313" key="2">
    <source>
        <dbReference type="EMBL" id="KFB78622.1"/>
    </source>
</evidence>
<keyword evidence="3" id="KW-1185">Reference proteome</keyword>
<proteinExistence type="predicted"/>
<dbReference type="STRING" id="1453999.AW06_000030"/>
<sequence>MLGVQLLKCPAHSLRYLDLAGAAAARDLEADHRPAVEQRRRARLADRIGHRRHLVEADAASVGKYDIQRRQFLGRLHGGDGAHRLLDAADVGAPARGFLLNAAQLAREVGGGGVERQQAGRVELDADFARHSTDAGNRADPAHGEHGLGDGVVHEPGERLVVHALRGHRIGQDRRSGDADASDHRVAQVARQVGADARDRIAHVVDRFLNRFFEAELDGHRRHAVLDFGIDVLDALHGGDRVLDLACDLGLHLRRCGARQRRGDGHRRQVDVHELLDLHRPEGEDAGQREQDEEEDRRNRVTDRPGRNVHFAAAATTRTGSPSARKPPPVATTRACGSRPETISMRSPTRRPVATLVWATRACSPSPSRRKT</sequence>
<protein>
    <submittedName>
        <fullName evidence="2">Uncharacterized protein</fullName>
    </submittedName>
</protein>
<comment type="caution">
    <text evidence="2">The sequence shown here is derived from an EMBL/GenBank/DDBJ whole genome shotgun (WGS) entry which is preliminary data.</text>
</comment>
<name>A0A080MBE2_9PROT</name>
<evidence type="ECO:0000256" key="1">
    <source>
        <dbReference type="SAM" id="MobiDB-lite"/>
    </source>
</evidence>
<feature type="compositionally biased region" description="Basic and acidic residues" evidence="1">
    <location>
        <begin position="261"/>
        <end position="306"/>
    </location>
</feature>
<feature type="region of interest" description="Disordered" evidence="1">
    <location>
        <begin position="259"/>
        <end position="353"/>
    </location>
</feature>
<evidence type="ECO:0000313" key="3">
    <source>
        <dbReference type="Proteomes" id="UP000021315"/>
    </source>
</evidence>